<dbReference type="RefSeq" id="WP_211695355.1">
    <property type="nucleotide sequence ID" value="NZ_CP046600.1"/>
</dbReference>
<organism evidence="1 2">
    <name type="scientific">Mycobacterium spongiae</name>
    <dbReference type="NCBI Taxonomy" id="886343"/>
    <lineage>
        <taxon>Bacteria</taxon>
        <taxon>Bacillati</taxon>
        <taxon>Actinomycetota</taxon>
        <taxon>Actinomycetes</taxon>
        <taxon>Mycobacteriales</taxon>
        <taxon>Mycobacteriaceae</taxon>
        <taxon>Mycobacterium</taxon>
    </lineage>
</organism>
<proteinExistence type="predicted"/>
<accession>A0A975PX15</accession>
<dbReference type="EMBL" id="CP046600">
    <property type="protein sequence ID" value="QUR67781.1"/>
    <property type="molecule type" value="Genomic_DNA"/>
</dbReference>
<gene>
    <name evidence="1" type="ORF">F6B93_12320</name>
</gene>
<protein>
    <submittedName>
        <fullName evidence="1">Uncharacterized protein</fullName>
    </submittedName>
</protein>
<dbReference type="Proteomes" id="UP000682202">
    <property type="component" value="Chromosome"/>
</dbReference>
<evidence type="ECO:0000313" key="1">
    <source>
        <dbReference type="EMBL" id="QUR67781.1"/>
    </source>
</evidence>
<dbReference type="KEGG" id="mspg:F6B93_12320"/>
<keyword evidence="2" id="KW-1185">Reference proteome</keyword>
<dbReference type="AlphaFoldDB" id="A0A975PX15"/>
<name>A0A975PX15_9MYCO</name>
<reference evidence="1" key="1">
    <citation type="submission" date="2019-12" db="EMBL/GenBank/DDBJ databases">
        <title>Mycobacterium spongiae sp. nov.</title>
        <authorList>
            <person name="Stinear T."/>
        </authorList>
    </citation>
    <scope>NUCLEOTIDE SEQUENCE</scope>
    <source>
        <strain evidence="1">FSD4b-SM</strain>
    </source>
</reference>
<sequence>MSSPALAAVAAADNNSSAGAAAHLNVLYSGPGVVLRSPENCVGDRADPWSDQAIVDFCAIKDVVGALGGPSSGASPADFIEAPNRFEFNQPIDCGDVGAVADGKHDGCAVITGAATFLRAGLPVRLYGVCAKPIPQECAVLGTITDPTWKPNDVYLLMDPARVDVHCQYAQDALRNGCNKNAAHTAGEQRPPCSAEPKDPRCEFGPDEQAQMLAAYADHCSTDPTNCTMNHLEAQWDVGSIVAVGYVNRSDQPNDCAAARKRAAAFTQAVNTRWSADLPIVQLNIDIAENRMAFADAIANCEPSA</sequence>
<evidence type="ECO:0000313" key="2">
    <source>
        <dbReference type="Proteomes" id="UP000682202"/>
    </source>
</evidence>